<reference evidence="1" key="1">
    <citation type="journal article" date="2020" name="G3 (Bethesda)">
        <title>High-Quality Assemblies for Three Invasive Social Wasps from the &lt;i&gt;Vespula&lt;/i&gt; Genus.</title>
        <authorList>
            <person name="Harrop T.W.R."/>
            <person name="Guhlin J."/>
            <person name="McLaughlin G.M."/>
            <person name="Permina E."/>
            <person name="Stockwell P."/>
            <person name="Gilligan J."/>
            <person name="Le Lec M.F."/>
            <person name="Gruber M.A.M."/>
            <person name="Quinn O."/>
            <person name="Lovegrove M."/>
            <person name="Duncan E.J."/>
            <person name="Remnant E.J."/>
            <person name="Van Eeckhoven J."/>
            <person name="Graham B."/>
            <person name="Knapp R.A."/>
            <person name="Langford K.W."/>
            <person name="Kronenberg Z."/>
            <person name="Press M.O."/>
            <person name="Eacker S.M."/>
            <person name="Wilson-Rankin E.E."/>
            <person name="Purcell J."/>
            <person name="Lester P.J."/>
            <person name="Dearden P.K."/>
        </authorList>
    </citation>
    <scope>NUCLEOTIDE SEQUENCE</scope>
    <source>
        <strain evidence="1">Marl-1</strain>
    </source>
</reference>
<evidence type="ECO:0000313" key="2">
    <source>
        <dbReference type="Proteomes" id="UP000614350"/>
    </source>
</evidence>
<gene>
    <name evidence="1" type="ORF">HZH66_003464</name>
</gene>
<organism evidence="1 2">
    <name type="scientific">Vespula vulgaris</name>
    <name type="common">Yellow jacket</name>
    <name type="synonym">Wasp</name>
    <dbReference type="NCBI Taxonomy" id="7454"/>
    <lineage>
        <taxon>Eukaryota</taxon>
        <taxon>Metazoa</taxon>
        <taxon>Ecdysozoa</taxon>
        <taxon>Arthropoda</taxon>
        <taxon>Hexapoda</taxon>
        <taxon>Insecta</taxon>
        <taxon>Pterygota</taxon>
        <taxon>Neoptera</taxon>
        <taxon>Endopterygota</taxon>
        <taxon>Hymenoptera</taxon>
        <taxon>Apocrita</taxon>
        <taxon>Aculeata</taxon>
        <taxon>Vespoidea</taxon>
        <taxon>Vespidae</taxon>
        <taxon>Vespinae</taxon>
        <taxon>Vespula</taxon>
    </lineage>
</organism>
<sequence>MHARACHERREVRVVSPTSQAGQQPAMVPILRYVQIARYNVANVLWEQQGATCRKAKATSSISRNNVTGHIQSRFNDAVSRYSEWIQIDRICELEFRIE</sequence>
<dbReference type="AlphaFoldDB" id="A0A834KD71"/>
<proteinExistence type="predicted"/>
<name>A0A834KD71_VESVU</name>
<dbReference type="Proteomes" id="UP000614350">
    <property type="component" value="Unassembled WGS sequence"/>
</dbReference>
<dbReference type="EMBL" id="JACSEA010000003">
    <property type="protein sequence ID" value="KAF7404558.1"/>
    <property type="molecule type" value="Genomic_DNA"/>
</dbReference>
<accession>A0A834KD71</accession>
<comment type="caution">
    <text evidence="1">The sequence shown here is derived from an EMBL/GenBank/DDBJ whole genome shotgun (WGS) entry which is preliminary data.</text>
</comment>
<evidence type="ECO:0000313" key="1">
    <source>
        <dbReference type="EMBL" id="KAF7404558.1"/>
    </source>
</evidence>
<keyword evidence="2" id="KW-1185">Reference proteome</keyword>
<protein>
    <submittedName>
        <fullName evidence="1">Uncharacterized protein</fullName>
    </submittedName>
</protein>